<dbReference type="SUPFAM" id="SSF58113">
    <property type="entry name" value="Apolipoprotein A-I"/>
    <property type="match status" value="1"/>
</dbReference>
<dbReference type="EMBL" id="LJYG01000112">
    <property type="protein sequence ID" value="KRQ01040.1"/>
    <property type="molecule type" value="Genomic_DNA"/>
</dbReference>
<dbReference type="STRING" id="989370.AOQ71_39355"/>
<dbReference type="OrthoDB" id="978939at2"/>
<name>A0A0R3CTG8_9BRAD</name>
<feature type="coiled-coil region" evidence="1">
    <location>
        <begin position="152"/>
        <end position="237"/>
    </location>
</feature>
<comment type="caution">
    <text evidence="2">The sequence shown here is derived from an EMBL/GenBank/DDBJ whole genome shotgun (WGS) entry which is preliminary data.</text>
</comment>
<dbReference type="Pfam" id="PF06897">
    <property type="entry name" value="DUF1269"/>
    <property type="match status" value="1"/>
</dbReference>
<dbReference type="Proteomes" id="UP000051936">
    <property type="component" value="Unassembled WGS sequence"/>
</dbReference>
<accession>A0A0R3CTG8</accession>
<keyword evidence="3" id="KW-1185">Reference proteome</keyword>
<evidence type="ECO:0000256" key="1">
    <source>
        <dbReference type="SAM" id="Coils"/>
    </source>
</evidence>
<evidence type="ECO:0000313" key="3">
    <source>
        <dbReference type="Proteomes" id="UP000051936"/>
    </source>
</evidence>
<dbReference type="RefSeq" id="WP_057758692.1">
    <property type="nucleotide sequence ID" value="NZ_LJYG01000112.1"/>
</dbReference>
<protein>
    <recommendedName>
        <fullName evidence="4">DUF1269 domain-containing protein</fullName>
    </recommendedName>
</protein>
<dbReference type="AlphaFoldDB" id="A0A0R3CTG8"/>
<sequence>MNKMLVAVFETEASAFEGLSALRELHQEGDITLYASAVIVKDKAGKNEVKRAADQGPVGTAVGLVTGSLIGLLAGPAGLLVGASLGGLGGLAFDLDSSGISAAFLDEVSKELSPGKAAVLADVGETWMTPVDTRLHKLGATVFRRLRSEVIEDQLMRESAAFQAELKALQDDLKHTAAENRAAIQKDMEQVKLQINTVQEQAKKRLDQARAETDARIQSLTEQAKQASDRAKRRIDKRIAEVKADFDVRAKKLNQAWTLTREALAA</sequence>
<reference evidence="2 3" key="1">
    <citation type="submission" date="2015-09" db="EMBL/GenBank/DDBJ databases">
        <title>Draft Genome Sequence of Bradyrhizobium manausense Strain BR 3351T, a Novel Symbiotic Nitrogen-Fixing Alphaproteobacterium Isolated from Brazilian Amazon Rain Forest.</title>
        <authorList>
            <person name="De Araujo J.L."/>
            <person name="Zilli J.E."/>
        </authorList>
    </citation>
    <scope>NUCLEOTIDE SEQUENCE [LARGE SCALE GENOMIC DNA]</scope>
    <source>
        <strain evidence="2 3">BR3351</strain>
    </source>
</reference>
<dbReference type="InterPro" id="IPR009200">
    <property type="entry name" value="DUF1269_membrane"/>
</dbReference>
<gene>
    <name evidence="2" type="ORF">AOQ71_39355</name>
</gene>
<keyword evidence="1" id="KW-0175">Coiled coil</keyword>
<dbReference type="Gene3D" id="1.20.120.20">
    <property type="entry name" value="Apolipoprotein"/>
    <property type="match status" value="1"/>
</dbReference>
<organism evidence="2 3">
    <name type="scientific">Bradyrhizobium manausense</name>
    <dbReference type="NCBI Taxonomy" id="989370"/>
    <lineage>
        <taxon>Bacteria</taxon>
        <taxon>Pseudomonadati</taxon>
        <taxon>Pseudomonadota</taxon>
        <taxon>Alphaproteobacteria</taxon>
        <taxon>Hyphomicrobiales</taxon>
        <taxon>Nitrobacteraceae</taxon>
        <taxon>Bradyrhizobium</taxon>
    </lineage>
</organism>
<evidence type="ECO:0008006" key="4">
    <source>
        <dbReference type="Google" id="ProtNLM"/>
    </source>
</evidence>
<evidence type="ECO:0000313" key="2">
    <source>
        <dbReference type="EMBL" id="KRQ01040.1"/>
    </source>
</evidence>
<proteinExistence type="predicted"/>